<sequence length="245" mass="28167">MWCQLYGRLLWHATQNKKTKEFTESIETLVPRPWVRASPGILQQASRRAPRIICRKGHVICTSFEDDQVWIVWEDGEGKIGVSEHDTDTEVNRESGDGKHIMECKLSERVTERVRQVNRRYWWRQRVCSCLGRSGIDAELNSVPTGDSVSMEERCIGIIANAMGVVGEDWVSPDTEFDHRRLPGRTPISRRRMVLPSPVDEYVAAAAEWFDASRFSAIRVRPSIGYRAGNKRLRDGAWEARWGHM</sequence>
<dbReference type="Proteomes" id="UP000247409">
    <property type="component" value="Unassembled WGS sequence"/>
</dbReference>
<keyword evidence="2" id="KW-1185">Reference proteome</keyword>
<dbReference type="EMBL" id="NBIV01000138">
    <property type="protein sequence ID" value="PXF43098.1"/>
    <property type="molecule type" value="Genomic_DNA"/>
</dbReference>
<gene>
    <name evidence="1" type="ORF">BWQ96_07184</name>
</gene>
<proteinExistence type="predicted"/>
<organism evidence="1 2">
    <name type="scientific">Gracilariopsis chorda</name>
    <dbReference type="NCBI Taxonomy" id="448386"/>
    <lineage>
        <taxon>Eukaryota</taxon>
        <taxon>Rhodophyta</taxon>
        <taxon>Florideophyceae</taxon>
        <taxon>Rhodymeniophycidae</taxon>
        <taxon>Gracilariales</taxon>
        <taxon>Gracilariaceae</taxon>
        <taxon>Gracilariopsis</taxon>
    </lineage>
</organism>
<name>A0A2V3IM13_9FLOR</name>
<reference evidence="1 2" key="1">
    <citation type="journal article" date="2018" name="Mol. Biol. Evol.">
        <title>Analysis of the draft genome of the red seaweed Gracilariopsis chorda provides insights into genome size evolution in Rhodophyta.</title>
        <authorList>
            <person name="Lee J."/>
            <person name="Yang E.C."/>
            <person name="Graf L."/>
            <person name="Yang J.H."/>
            <person name="Qiu H."/>
            <person name="Zel Zion U."/>
            <person name="Chan C.X."/>
            <person name="Stephens T.G."/>
            <person name="Weber A.P.M."/>
            <person name="Boo G.H."/>
            <person name="Boo S.M."/>
            <person name="Kim K.M."/>
            <person name="Shin Y."/>
            <person name="Jung M."/>
            <person name="Lee S.J."/>
            <person name="Yim H.S."/>
            <person name="Lee J.H."/>
            <person name="Bhattacharya D."/>
            <person name="Yoon H.S."/>
        </authorList>
    </citation>
    <scope>NUCLEOTIDE SEQUENCE [LARGE SCALE GENOMIC DNA]</scope>
    <source>
        <strain evidence="1 2">SKKU-2015</strain>
        <tissue evidence="1">Whole body</tissue>
    </source>
</reference>
<evidence type="ECO:0000313" key="2">
    <source>
        <dbReference type="Proteomes" id="UP000247409"/>
    </source>
</evidence>
<accession>A0A2V3IM13</accession>
<evidence type="ECO:0000313" key="1">
    <source>
        <dbReference type="EMBL" id="PXF43098.1"/>
    </source>
</evidence>
<comment type="caution">
    <text evidence="1">The sequence shown here is derived from an EMBL/GenBank/DDBJ whole genome shotgun (WGS) entry which is preliminary data.</text>
</comment>
<dbReference type="AlphaFoldDB" id="A0A2V3IM13"/>
<protein>
    <submittedName>
        <fullName evidence="1">Uncharacterized protein</fullName>
    </submittedName>
</protein>